<dbReference type="AlphaFoldDB" id="A0AAN8WD61"/>
<sequence>MRKNVTWKQISVATVPTISLLVELGVLRAHIWVQVKKSVPVSLLTVELGIPGIHFGLDFVSSEDKQDRFNPLYLELFINLYSLFTSKFLHAFGRVLEYVLILFGCCRNCWQQSIALLGKLFLKVGFGAMAMSSIMKLVLKCVLVKIIPVSGCSAQ</sequence>
<name>A0AAN8WD61_9MAGN</name>
<proteinExistence type="predicted"/>
<evidence type="ECO:0000313" key="2">
    <source>
        <dbReference type="Proteomes" id="UP001370490"/>
    </source>
</evidence>
<dbReference type="Proteomes" id="UP001370490">
    <property type="component" value="Unassembled WGS sequence"/>
</dbReference>
<protein>
    <submittedName>
        <fullName evidence="1">Uncharacterized protein</fullName>
    </submittedName>
</protein>
<comment type="caution">
    <text evidence="1">The sequence shown here is derived from an EMBL/GenBank/DDBJ whole genome shotgun (WGS) entry which is preliminary data.</text>
</comment>
<reference evidence="1 2" key="1">
    <citation type="submission" date="2023-12" db="EMBL/GenBank/DDBJ databases">
        <title>A high-quality genome assembly for Dillenia turbinata (Dilleniales).</title>
        <authorList>
            <person name="Chanderbali A."/>
        </authorList>
    </citation>
    <scope>NUCLEOTIDE SEQUENCE [LARGE SCALE GENOMIC DNA]</scope>
    <source>
        <strain evidence="1">LSX21</strain>
        <tissue evidence="1">Leaf</tissue>
    </source>
</reference>
<organism evidence="1 2">
    <name type="scientific">Dillenia turbinata</name>
    <dbReference type="NCBI Taxonomy" id="194707"/>
    <lineage>
        <taxon>Eukaryota</taxon>
        <taxon>Viridiplantae</taxon>
        <taxon>Streptophyta</taxon>
        <taxon>Embryophyta</taxon>
        <taxon>Tracheophyta</taxon>
        <taxon>Spermatophyta</taxon>
        <taxon>Magnoliopsida</taxon>
        <taxon>eudicotyledons</taxon>
        <taxon>Gunneridae</taxon>
        <taxon>Pentapetalae</taxon>
        <taxon>Dilleniales</taxon>
        <taxon>Dilleniaceae</taxon>
        <taxon>Dillenia</taxon>
    </lineage>
</organism>
<gene>
    <name evidence="1" type="ORF">RJ641_000039</name>
</gene>
<keyword evidence="2" id="KW-1185">Reference proteome</keyword>
<accession>A0AAN8WD61</accession>
<dbReference type="EMBL" id="JBAMMX010000001">
    <property type="protein sequence ID" value="KAK6946566.1"/>
    <property type="molecule type" value="Genomic_DNA"/>
</dbReference>
<evidence type="ECO:0000313" key="1">
    <source>
        <dbReference type="EMBL" id="KAK6946566.1"/>
    </source>
</evidence>